<sequence length="191" mass="22794">MRIEHCSFCGAPIYPGHGQMFVRNDCKVFRFCASKCRKNFGMKRNPMKLKWTKTFRKANGKELAVDSTMDFEQRRHVPVKYNRELLHDTLKVMKRVEKVKQKRQEALWNRRMERARLQERRDAAVVLKHNIDWIEDSEVKHKARDDLVAVQQEVEVKRQQRREAARKRAQKRREMERAAGGTSASSVKKWQ</sequence>
<keyword evidence="7" id="KW-0689">Ribosomal protein</keyword>
<dbReference type="InterPro" id="IPR011017">
    <property type="entry name" value="TRASH_dom"/>
</dbReference>
<comment type="similarity">
    <text evidence="2">Belongs to the eukaryotic ribosomal protein eL24 family.</text>
</comment>
<dbReference type="SMART" id="SM00746">
    <property type="entry name" value="TRASH"/>
    <property type="match status" value="1"/>
</dbReference>
<evidence type="ECO:0000256" key="3">
    <source>
        <dbReference type="ARBA" id="ARBA00022517"/>
    </source>
</evidence>
<dbReference type="InterPro" id="IPR055345">
    <property type="entry name" value="Ribosomal_eL24-rel_arc"/>
</dbReference>
<evidence type="ECO:0000313" key="8">
    <source>
        <dbReference type="Proteomes" id="UP000031737"/>
    </source>
</evidence>
<dbReference type="FunFam" id="2.30.170.20:FF:000001">
    <property type="entry name" value="probable ribosome biogenesis protein RLP24"/>
    <property type="match status" value="1"/>
</dbReference>
<evidence type="ECO:0000256" key="5">
    <source>
        <dbReference type="SAM" id="MobiDB-lite"/>
    </source>
</evidence>
<keyword evidence="8" id="KW-1185">Reference proteome</keyword>
<dbReference type="AlphaFoldDB" id="A0A061IXK1"/>
<dbReference type="VEuPathDB" id="TriTrypDB:TRSC58_05494"/>
<dbReference type="CDD" id="cd00472">
    <property type="entry name" value="Ribosomal_L24e_L24"/>
    <property type="match status" value="1"/>
</dbReference>
<dbReference type="InterPro" id="IPR000988">
    <property type="entry name" value="Ribosomal_eL24-rel_N"/>
</dbReference>
<feature type="domain" description="TRASH" evidence="6">
    <location>
        <begin position="6"/>
        <end position="44"/>
    </location>
</feature>
<dbReference type="Gene3D" id="2.30.170.20">
    <property type="entry name" value="Ribosomal protein L24e"/>
    <property type="match status" value="1"/>
</dbReference>
<evidence type="ECO:0000259" key="6">
    <source>
        <dbReference type="SMART" id="SM00746"/>
    </source>
</evidence>
<dbReference type="Proteomes" id="UP000031737">
    <property type="component" value="Unassembled WGS sequence"/>
</dbReference>
<gene>
    <name evidence="7" type="ORF">TRSC58_05494</name>
</gene>
<feature type="region of interest" description="Disordered" evidence="5">
    <location>
        <begin position="156"/>
        <end position="191"/>
    </location>
</feature>
<keyword evidence="7" id="KW-0687">Ribonucleoprotein</keyword>
<comment type="caution">
    <text evidence="7">The sequence shown here is derived from an EMBL/GenBank/DDBJ whole genome shotgun (WGS) entry which is preliminary data.</text>
</comment>
<dbReference type="OrthoDB" id="10262490at2759"/>
<accession>A0A061IXK1</accession>
<reference evidence="7 8" key="1">
    <citation type="submission" date="2013-07" db="EMBL/GenBank/DDBJ databases">
        <authorList>
            <person name="Stoco P.H."/>
            <person name="Wagner G."/>
            <person name="Gerber A."/>
            <person name="Zaha A."/>
            <person name="Thompson C."/>
            <person name="Bartholomeu D.C."/>
            <person name="Luckemeyer D.D."/>
            <person name="Bahia D."/>
            <person name="Loreto E."/>
            <person name="Prestes E.B."/>
            <person name="Lima F.M."/>
            <person name="Rodrigues-Luiz G."/>
            <person name="Vallejo G.A."/>
            <person name="Filho J.F."/>
            <person name="Monteiro K.M."/>
            <person name="Tyler K.M."/>
            <person name="de Almeida L.G."/>
            <person name="Ortiz M.F."/>
            <person name="Siervo M.A."/>
            <person name="de Moraes M.H."/>
            <person name="Cunha O.L."/>
            <person name="Mendonca-Neto R."/>
            <person name="Silva R."/>
            <person name="Teixeira S.M."/>
            <person name="Murta S.M."/>
            <person name="Sincero T.C."/>
            <person name="Mendes T.A."/>
            <person name="Urmenyi T.P."/>
            <person name="Silva V.G."/>
            <person name="da Rocha W.D."/>
            <person name="Andersson B."/>
            <person name="Romanha A.J."/>
            <person name="Steindel M."/>
            <person name="de Vasconcelos A.T."/>
            <person name="Grisard E.C."/>
        </authorList>
    </citation>
    <scope>NUCLEOTIDE SEQUENCE [LARGE SCALE GENOMIC DNA]</scope>
    <source>
        <strain evidence="7 8">SC58</strain>
    </source>
</reference>
<dbReference type="InterPro" id="IPR038630">
    <property type="entry name" value="L24e/L24_sf"/>
</dbReference>
<keyword evidence="4" id="KW-0539">Nucleus</keyword>
<dbReference type="GO" id="GO:0005730">
    <property type="term" value="C:nucleolus"/>
    <property type="evidence" value="ECO:0007669"/>
    <property type="project" value="TreeGrafter"/>
</dbReference>
<evidence type="ECO:0000313" key="7">
    <source>
        <dbReference type="EMBL" id="ESL06825.1"/>
    </source>
</evidence>
<dbReference type="GO" id="GO:0005840">
    <property type="term" value="C:ribosome"/>
    <property type="evidence" value="ECO:0007669"/>
    <property type="project" value="UniProtKB-KW"/>
</dbReference>
<proteinExistence type="inferred from homology"/>
<name>A0A061IXK1_TRYRA</name>
<dbReference type="SUPFAM" id="SSF57716">
    <property type="entry name" value="Glucocorticoid receptor-like (DNA-binding domain)"/>
    <property type="match status" value="1"/>
</dbReference>
<dbReference type="InterPro" id="IPR056366">
    <property type="entry name" value="Ribosomal_eL24"/>
</dbReference>
<protein>
    <submittedName>
        <fullName evidence="7">60S ribosomal protein L24</fullName>
    </submittedName>
</protein>
<dbReference type="PANTHER" id="PTHR10792:SF8">
    <property type="entry name" value="RIBOSOME BIOGENESIS PROTEIN RLP24-RELATED"/>
    <property type="match status" value="1"/>
</dbReference>
<evidence type="ECO:0000256" key="4">
    <source>
        <dbReference type="ARBA" id="ARBA00023242"/>
    </source>
</evidence>
<evidence type="ECO:0000256" key="2">
    <source>
        <dbReference type="ARBA" id="ARBA00005647"/>
    </source>
</evidence>
<dbReference type="NCBIfam" id="NF034186">
    <property type="entry name" value="PRK14891.1-1"/>
    <property type="match status" value="1"/>
</dbReference>
<feature type="compositionally biased region" description="Polar residues" evidence="5">
    <location>
        <begin position="182"/>
        <end position="191"/>
    </location>
</feature>
<dbReference type="Pfam" id="PF01246">
    <property type="entry name" value="Ribosomal_L24e"/>
    <property type="match status" value="1"/>
</dbReference>
<organism evidence="7 8">
    <name type="scientific">Trypanosoma rangeli SC58</name>
    <dbReference type="NCBI Taxonomy" id="429131"/>
    <lineage>
        <taxon>Eukaryota</taxon>
        <taxon>Discoba</taxon>
        <taxon>Euglenozoa</taxon>
        <taxon>Kinetoplastea</taxon>
        <taxon>Metakinetoplastina</taxon>
        <taxon>Trypanosomatida</taxon>
        <taxon>Trypanosomatidae</taxon>
        <taxon>Trypanosoma</taxon>
        <taxon>Herpetosoma</taxon>
    </lineage>
</organism>
<dbReference type="EMBL" id="AUPL01005494">
    <property type="protein sequence ID" value="ESL06825.1"/>
    <property type="molecule type" value="Genomic_DNA"/>
</dbReference>
<dbReference type="GO" id="GO:0003735">
    <property type="term" value="F:structural constituent of ribosome"/>
    <property type="evidence" value="ECO:0007669"/>
    <property type="project" value="InterPro"/>
</dbReference>
<evidence type="ECO:0000256" key="1">
    <source>
        <dbReference type="ARBA" id="ARBA00004123"/>
    </source>
</evidence>
<comment type="subcellular location">
    <subcellularLocation>
        <location evidence="1">Nucleus</location>
    </subcellularLocation>
</comment>
<dbReference type="PROSITE" id="PS01073">
    <property type="entry name" value="RIBOSOMAL_L24E"/>
    <property type="match status" value="1"/>
</dbReference>
<dbReference type="GO" id="GO:0042273">
    <property type="term" value="P:ribosomal large subunit biogenesis"/>
    <property type="evidence" value="ECO:0007669"/>
    <property type="project" value="TreeGrafter"/>
</dbReference>
<dbReference type="PANTHER" id="PTHR10792">
    <property type="entry name" value="60S RIBOSOMAL PROTEIN L24"/>
    <property type="match status" value="1"/>
</dbReference>
<dbReference type="InterPro" id="IPR023442">
    <property type="entry name" value="Ribosomal_eL24_CS"/>
</dbReference>
<keyword evidence="3" id="KW-0690">Ribosome biogenesis</keyword>